<dbReference type="NCBIfam" id="TIGR01730">
    <property type="entry name" value="RND_mfp"/>
    <property type="match status" value="1"/>
</dbReference>
<sequence length="406" mass="43184">MVGRKSLAALATGVVSLALAACSGPEPKSEYVTAVAEVGDVRDSVPATGTLTTKGGAEIRAPRAGVISAVYAKEGDQVRAGQVLATLAAPARGPSREEAAANASASEASYREAEVSLRNARDRLERNRTLQAQGFVSPAAVRTAGAEVEQAQAAVDRLASERTAVRARARVIAAEGAGADVVAPLDGSVTFAAARVGQRVTPEDERALFQTGQDIRDMTLEILISEADLARVSMKSRVLFTVDAYPGISEEATLVSIGAAPIREGRFVSYRALARVNNYAEVLKPGMSASVQLVRADARSAVRIPIQATYFAPPDYMAPLPPGKLEDLKRESHGDMRAVRVGARGLEIRRMLMEGFRVVFVLEQGRPVRREIRVGAETDEFIEVTEGLRPGDVVIIKSARDARKAV</sequence>
<gene>
    <name evidence="6" type="ORF">CSW64_12125</name>
</gene>
<evidence type="ECO:0000259" key="4">
    <source>
        <dbReference type="Pfam" id="PF00364"/>
    </source>
</evidence>
<dbReference type="KEGG" id="cmb:CSW64_12125"/>
<dbReference type="PANTHER" id="PTHR30469">
    <property type="entry name" value="MULTIDRUG RESISTANCE PROTEIN MDTA"/>
    <property type="match status" value="1"/>
</dbReference>
<evidence type="ECO:0000256" key="3">
    <source>
        <dbReference type="SAM" id="SignalP"/>
    </source>
</evidence>
<dbReference type="EMBL" id="CP024201">
    <property type="protein sequence ID" value="ATQ43106.1"/>
    <property type="molecule type" value="Genomic_DNA"/>
</dbReference>
<dbReference type="Pfam" id="PF25954">
    <property type="entry name" value="Beta-barrel_RND_2"/>
    <property type="match status" value="1"/>
</dbReference>
<feature type="chain" id="PRO_5013581700" evidence="3">
    <location>
        <begin position="21"/>
        <end position="406"/>
    </location>
</feature>
<dbReference type="Gene3D" id="2.40.30.170">
    <property type="match status" value="1"/>
</dbReference>
<dbReference type="GO" id="GO:1990281">
    <property type="term" value="C:efflux pump complex"/>
    <property type="evidence" value="ECO:0007669"/>
    <property type="project" value="TreeGrafter"/>
</dbReference>
<feature type="domain" description="Lipoyl-binding" evidence="4">
    <location>
        <begin position="56"/>
        <end position="87"/>
    </location>
</feature>
<feature type="domain" description="CusB-like beta-barrel" evidence="5">
    <location>
        <begin position="221"/>
        <end position="295"/>
    </location>
</feature>
<dbReference type="InterPro" id="IPR000089">
    <property type="entry name" value="Biotin_lipoyl"/>
</dbReference>
<proteinExistence type="inferred from homology"/>
<keyword evidence="3" id="KW-0732">Signal</keyword>
<keyword evidence="7" id="KW-1185">Reference proteome</keyword>
<evidence type="ECO:0000256" key="1">
    <source>
        <dbReference type="ARBA" id="ARBA00009477"/>
    </source>
</evidence>
<dbReference type="Pfam" id="PF00364">
    <property type="entry name" value="Biotin_lipoyl"/>
    <property type="match status" value="1"/>
</dbReference>
<name>A0A2D2AYK9_9CAUL</name>
<dbReference type="PROSITE" id="PS51257">
    <property type="entry name" value="PROKAR_LIPOPROTEIN"/>
    <property type="match status" value="1"/>
</dbReference>
<evidence type="ECO:0000259" key="5">
    <source>
        <dbReference type="Pfam" id="PF25954"/>
    </source>
</evidence>
<feature type="coiled-coil region" evidence="2">
    <location>
        <begin position="141"/>
        <end position="168"/>
    </location>
</feature>
<dbReference type="OrthoDB" id="7422354at2"/>
<dbReference type="Gene3D" id="2.40.50.100">
    <property type="match status" value="1"/>
</dbReference>
<dbReference type="AlphaFoldDB" id="A0A2D2AYK9"/>
<evidence type="ECO:0000313" key="7">
    <source>
        <dbReference type="Proteomes" id="UP000228945"/>
    </source>
</evidence>
<organism evidence="6 7">
    <name type="scientific">Caulobacter mirabilis</name>
    <dbReference type="NCBI Taxonomy" id="69666"/>
    <lineage>
        <taxon>Bacteria</taxon>
        <taxon>Pseudomonadati</taxon>
        <taxon>Pseudomonadota</taxon>
        <taxon>Alphaproteobacteria</taxon>
        <taxon>Caulobacterales</taxon>
        <taxon>Caulobacteraceae</taxon>
        <taxon>Caulobacter</taxon>
    </lineage>
</organism>
<comment type="similarity">
    <text evidence="1">Belongs to the membrane fusion protein (MFP) (TC 8.A.1) family.</text>
</comment>
<evidence type="ECO:0000256" key="2">
    <source>
        <dbReference type="SAM" id="Coils"/>
    </source>
</evidence>
<accession>A0A2D2AYK9</accession>
<keyword evidence="2" id="KW-0175">Coiled coil</keyword>
<dbReference type="InterPro" id="IPR058792">
    <property type="entry name" value="Beta-barrel_RND_2"/>
</dbReference>
<dbReference type="GO" id="GO:0015562">
    <property type="term" value="F:efflux transmembrane transporter activity"/>
    <property type="evidence" value="ECO:0007669"/>
    <property type="project" value="TreeGrafter"/>
</dbReference>
<evidence type="ECO:0000313" key="6">
    <source>
        <dbReference type="EMBL" id="ATQ43106.1"/>
    </source>
</evidence>
<dbReference type="InterPro" id="IPR006143">
    <property type="entry name" value="RND_pump_MFP"/>
</dbReference>
<dbReference type="PRINTS" id="PR01490">
    <property type="entry name" value="RTXTOXIND"/>
</dbReference>
<dbReference type="Proteomes" id="UP000228945">
    <property type="component" value="Chromosome"/>
</dbReference>
<dbReference type="PANTHER" id="PTHR30469:SF38">
    <property type="entry name" value="HLYD FAMILY SECRETION PROTEIN"/>
    <property type="match status" value="1"/>
</dbReference>
<reference evidence="6 7" key="1">
    <citation type="submission" date="2017-10" db="EMBL/GenBank/DDBJ databases">
        <title>Genome sequence of Caulobacter mirabilis FWC38.</title>
        <authorList>
            <person name="Fiebig A."/>
            <person name="Crosson S."/>
        </authorList>
    </citation>
    <scope>NUCLEOTIDE SEQUENCE [LARGE SCALE GENOMIC DNA]</scope>
    <source>
        <strain evidence="6 7">FWC 38</strain>
    </source>
</reference>
<feature type="signal peptide" evidence="3">
    <location>
        <begin position="1"/>
        <end position="20"/>
    </location>
</feature>
<dbReference type="SUPFAM" id="SSF111369">
    <property type="entry name" value="HlyD-like secretion proteins"/>
    <property type="match status" value="1"/>
</dbReference>
<dbReference type="Gene3D" id="2.40.420.20">
    <property type="match status" value="1"/>
</dbReference>
<protein>
    <submittedName>
        <fullName evidence="6">Uncharacterized protein</fullName>
    </submittedName>
</protein>
<dbReference type="RefSeq" id="WP_099622357.1">
    <property type="nucleotide sequence ID" value="NZ_CP024201.1"/>
</dbReference>